<dbReference type="OrthoDB" id="9977870at2759"/>
<name>A0A3M7C6B0_HORWE</name>
<comment type="caution">
    <text evidence="2">The sequence shown here is derived from an EMBL/GenBank/DDBJ whole genome shotgun (WGS) entry which is preliminary data.</text>
</comment>
<feature type="compositionally biased region" description="Polar residues" evidence="1">
    <location>
        <begin position="10"/>
        <end position="25"/>
    </location>
</feature>
<proteinExistence type="predicted"/>
<evidence type="ECO:0000256" key="1">
    <source>
        <dbReference type="SAM" id="MobiDB-lite"/>
    </source>
</evidence>
<dbReference type="AlphaFoldDB" id="A0A3M7C6B0"/>
<organism evidence="2 3">
    <name type="scientific">Hortaea werneckii</name>
    <name type="common">Black yeast</name>
    <name type="synonym">Cladosporium werneckii</name>
    <dbReference type="NCBI Taxonomy" id="91943"/>
    <lineage>
        <taxon>Eukaryota</taxon>
        <taxon>Fungi</taxon>
        <taxon>Dikarya</taxon>
        <taxon>Ascomycota</taxon>
        <taxon>Pezizomycotina</taxon>
        <taxon>Dothideomycetes</taxon>
        <taxon>Dothideomycetidae</taxon>
        <taxon>Mycosphaerellales</taxon>
        <taxon>Teratosphaeriaceae</taxon>
        <taxon>Hortaea</taxon>
    </lineage>
</organism>
<dbReference type="VEuPathDB" id="FungiDB:BTJ68_04218"/>
<accession>A0A3M7C6B0</accession>
<dbReference type="Proteomes" id="UP000270230">
    <property type="component" value="Unassembled WGS sequence"/>
</dbReference>
<reference evidence="2 3" key="1">
    <citation type="journal article" date="2018" name="BMC Genomics">
        <title>Genomic evidence for intraspecific hybridization in a clonal and extremely halotolerant yeast.</title>
        <authorList>
            <person name="Gostincar C."/>
            <person name="Stajich J.E."/>
            <person name="Zupancic J."/>
            <person name="Zalar P."/>
            <person name="Gunde-Cimerman N."/>
        </authorList>
    </citation>
    <scope>NUCLEOTIDE SEQUENCE [LARGE SCALE GENOMIC DNA]</scope>
    <source>
        <strain evidence="2 3">EXF-151</strain>
    </source>
</reference>
<evidence type="ECO:0000313" key="2">
    <source>
        <dbReference type="EMBL" id="RMY47370.1"/>
    </source>
</evidence>
<feature type="region of interest" description="Disordered" evidence="1">
    <location>
        <begin position="1"/>
        <end position="34"/>
    </location>
</feature>
<dbReference type="EMBL" id="QWIN01000750">
    <property type="protein sequence ID" value="RMY47370.1"/>
    <property type="molecule type" value="Genomic_DNA"/>
</dbReference>
<gene>
    <name evidence="2" type="ORF">D0865_08720</name>
</gene>
<sequence length="152" mass="16996">MDELERKTNRLQLTDSTTENSGNSKGKQRATRVSDEELAWTLYRQEQEDEKLAASMARRSISSREAQTARDYEHALQLQNHDAELENGNTEIMGRSRPFQRQADFITLESHAHSDPMAESSAQAAKRAAQKVPPTTAACVAWNAFRGSSGTQ</sequence>
<evidence type="ECO:0000313" key="3">
    <source>
        <dbReference type="Proteomes" id="UP000270230"/>
    </source>
</evidence>
<protein>
    <submittedName>
        <fullName evidence="2">Uncharacterized protein</fullName>
    </submittedName>
</protein>